<dbReference type="NCBIfam" id="TIGR00191">
    <property type="entry name" value="thrB"/>
    <property type="match status" value="1"/>
</dbReference>
<dbReference type="STRING" id="1291764.GCA_001311235_00346"/>
<dbReference type="PANTHER" id="PTHR20861">
    <property type="entry name" value="HOMOSERINE/4-DIPHOSPHOCYTIDYL-2-C-METHYL-D-ERYTHRITOL KINASE"/>
    <property type="match status" value="1"/>
</dbReference>
<dbReference type="InterPro" id="IPR013750">
    <property type="entry name" value="GHMP_kinase_C_dom"/>
</dbReference>
<evidence type="ECO:0000256" key="1">
    <source>
        <dbReference type="ARBA" id="ARBA00022605"/>
    </source>
</evidence>
<dbReference type="SUPFAM" id="SSF54211">
    <property type="entry name" value="Ribosomal protein S5 domain 2-like"/>
    <property type="match status" value="1"/>
</dbReference>
<reference evidence="10 11" key="1">
    <citation type="submission" date="2014-12" db="EMBL/GenBank/DDBJ databases">
        <title>Draft genome sequences of 10 type strains of Lactococcus.</title>
        <authorList>
            <person name="Sun Z."/>
            <person name="Zhong Z."/>
            <person name="Liu W."/>
            <person name="Zhang W."/>
            <person name="Zhang H."/>
        </authorList>
    </citation>
    <scope>NUCLEOTIDE SEQUENCE [LARGE SCALE GENOMIC DNA]</scope>
    <source>
        <strain evidence="10 11">JCM 16395</strain>
    </source>
</reference>
<evidence type="ECO:0000259" key="8">
    <source>
        <dbReference type="Pfam" id="PF00288"/>
    </source>
</evidence>
<feature type="domain" description="GHMP kinase N-terminal" evidence="8">
    <location>
        <begin position="34"/>
        <end position="112"/>
    </location>
</feature>
<dbReference type="InterPro" id="IPR006204">
    <property type="entry name" value="GHMP_kinase_N_dom"/>
</dbReference>
<dbReference type="InterPro" id="IPR020568">
    <property type="entry name" value="Ribosomal_Su5_D2-typ_SF"/>
</dbReference>
<dbReference type="Gene3D" id="3.30.70.890">
    <property type="entry name" value="GHMP kinase, C-terminal domain"/>
    <property type="match status" value="1"/>
</dbReference>
<keyword evidence="2" id="KW-0808">Transferase</keyword>
<dbReference type="GO" id="GO:0009088">
    <property type="term" value="P:threonine biosynthetic process"/>
    <property type="evidence" value="ECO:0007669"/>
    <property type="project" value="UniProtKB-UniRule"/>
</dbReference>
<sequence>MALKLYLTVEIVEPSDAWIIEHDFGPQIPIDKNNLIIQTALKIEPTLPPHHLKMRSEIPLEHGLGSSSSAIVAGIKIAEVIGNRGMSILEQLEWACQIEGHPDNVVPTLLGGLQVASYDADLSRLNEENLTFLSLPVPTCSMIAFVPNYSLSTKAARNVLPASFARQKAVMASSKANVLVAALTQRKLIPAGKMMESDLFHEGYRSTLIPELAKIRAIAHQHQAYATYLSGAGSTIMTWLPKEHLAEFKADLKDFSNTHQGEILELKVDTKGARVK</sequence>
<protein>
    <recommendedName>
        <fullName evidence="7">Homoserine kinase</fullName>
        <ecNumber evidence="7">2.7.1.39</ecNumber>
    </recommendedName>
</protein>
<evidence type="ECO:0000256" key="5">
    <source>
        <dbReference type="ARBA" id="ARBA00022777"/>
    </source>
</evidence>
<accession>A0A2A5RPP2</accession>
<evidence type="ECO:0000256" key="6">
    <source>
        <dbReference type="ARBA" id="ARBA00022840"/>
    </source>
</evidence>
<dbReference type="EMBL" id="JXJU01000001">
    <property type="protein sequence ID" value="PCS01407.1"/>
    <property type="molecule type" value="Genomic_DNA"/>
</dbReference>
<evidence type="ECO:0000256" key="3">
    <source>
        <dbReference type="ARBA" id="ARBA00022697"/>
    </source>
</evidence>
<dbReference type="InterPro" id="IPR014721">
    <property type="entry name" value="Ribsml_uS5_D2-typ_fold_subgr"/>
</dbReference>
<evidence type="ECO:0000256" key="4">
    <source>
        <dbReference type="ARBA" id="ARBA00022741"/>
    </source>
</evidence>
<evidence type="ECO:0000313" key="10">
    <source>
        <dbReference type="EMBL" id="PCS01407.1"/>
    </source>
</evidence>
<dbReference type="AlphaFoldDB" id="A0A2A5RPP2"/>
<dbReference type="InterPro" id="IPR000870">
    <property type="entry name" value="Homoserine_kinase"/>
</dbReference>
<dbReference type="Pfam" id="PF08544">
    <property type="entry name" value="GHMP_kinases_C"/>
    <property type="match status" value="1"/>
</dbReference>
<keyword evidence="5 10" id="KW-0418">Kinase</keyword>
<proteinExistence type="predicted"/>
<dbReference type="PRINTS" id="PR00958">
    <property type="entry name" value="HOMSERKINASE"/>
</dbReference>
<feature type="domain" description="GHMP kinase C-terminal" evidence="9">
    <location>
        <begin position="180"/>
        <end position="252"/>
    </location>
</feature>
<comment type="caution">
    <text evidence="10">The sequence shown here is derived from an EMBL/GenBank/DDBJ whole genome shotgun (WGS) entry which is preliminary data.</text>
</comment>
<name>A0A2A5RPP2_9LACT</name>
<dbReference type="GO" id="GO:0005524">
    <property type="term" value="F:ATP binding"/>
    <property type="evidence" value="ECO:0007669"/>
    <property type="project" value="UniProtKB-KW"/>
</dbReference>
<dbReference type="InterPro" id="IPR036554">
    <property type="entry name" value="GHMP_kinase_C_sf"/>
</dbReference>
<dbReference type="SUPFAM" id="SSF55060">
    <property type="entry name" value="GHMP Kinase, C-terminal domain"/>
    <property type="match status" value="1"/>
</dbReference>
<keyword evidence="4" id="KW-0547">Nucleotide-binding</keyword>
<keyword evidence="6" id="KW-0067">ATP-binding</keyword>
<dbReference type="Pfam" id="PF00288">
    <property type="entry name" value="GHMP_kinases_N"/>
    <property type="match status" value="1"/>
</dbReference>
<dbReference type="GO" id="GO:0004413">
    <property type="term" value="F:homoserine kinase activity"/>
    <property type="evidence" value="ECO:0007669"/>
    <property type="project" value="UniProtKB-UniRule"/>
</dbReference>
<keyword evidence="11" id="KW-1185">Reference proteome</keyword>
<keyword evidence="1" id="KW-0028">Amino-acid biosynthesis</keyword>
<dbReference type="PIRSF" id="PIRSF000676">
    <property type="entry name" value="Homoser_kin"/>
    <property type="match status" value="1"/>
</dbReference>
<organism evidence="10 11">
    <name type="scientific">Lactococcus fujiensis JCM 16395</name>
    <dbReference type="NCBI Taxonomy" id="1291764"/>
    <lineage>
        <taxon>Bacteria</taxon>
        <taxon>Bacillati</taxon>
        <taxon>Bacillota</taxon>
        <taxon>Bacilli</taxon>
        <taxon>Lactobacillales</taxon>
        <taxon>Streptococcaceae</taxon>
        <taxon>Lactococcus</taxon>
    </lineage>
</organism>
<evidence type="ECO:0000259" key="9">
    <source>
        <dbReference type="Pfam" id="PF08544"/>
    </source>
</evidence>
<evidence type="ECO:0000313" key="11">
    <source>
        <dbReference type="Proteomes" id="UP000218181"/>
    </source>
</evidence>
<keyword evidence="3" id="KW-0791">Threonine biosynthesis</keyword>
<dbReference type="PANTHER" id="PTHR20861:SF1">
    <property type="entry name" value="HOMOSERINE KINASE"/>
    <property type="match status" value="1"/>
</dbReference>
<evidence type="ECO:0000256" key="2">
    <source>
        <dbReference type="ARBA" id="ARBA00022679"/>
    </source>
</evidence>
<dbReference type="EC" id="2.7.1.39" evidence="7"/>
<dbReference type="Proteomes" id="UP000218181">
    <property type="component" value="Unassembled WGS sequence"/>
</dbReference>
<dbReference type="Gene3D" id="3.30.230.10">
    <property type="match status" value="1"/>
</dbReference>
<evidence type="ECO:0000256" key="7">
    <source>
        <dbReference type="NCBIfam" id="TIGR00191"/>
    </source>
</evidence>
<gene>
    <name evidence="10" type="ORF">RT41_GL000171</name>
</gene>